<dbReference type="InterPro" id="IPR036817">
    <property type="entry name" value="Transthyretin/HIU_hydrolase_sf"/>
</dbReference>
<dbReference type="GO" id="GO:0005179">
    <property type="term" value="F:hormone activity"/>
    <property type="evidence" value="ECO:0007669"/>
    <property type="project" value="UniProtKB-UniRule"/>
</dbReference>
<dbReference type="GO" id="GO:0070327">
    <property type="term" value="P:thyroid hormone transport"/>
    <property type="evidence" value="ECO:0007669"/>
    <property type="project" value="UniProtKB-ARBA"/>
</dbReference>
<evidence type="ECO:0000256" key="5">
    <source>
        <dbReference type="ARBA" id="ARBA00022525"/>
    </source>
</evidence>
<dbReference type="PRINTS" id="PR00189">
    <property type="entry name" value="TRNSTHYRETIN"/>
</dbReference>
<dbReference type="AlphaFoldDB" id="A0A6P8Q3Q4"/>
<dbReference type="KEGG" id="gsh:117355865"/>
<feature type="chain" id="PRO_5028512201" description="Transthyretin" evidence="10">
    <location>
        <begin position="21"/>
        <end position="152"/>
    </location>
</feature>
<evidence type="ECO:0000256" key="8">
    <source>
        <dbReference type="ARBA" id="ARBA00022920"/>
    </source>
</evidence>
<dbReference type="GO" id="GO:0042802">
    <property type="term" value="F:identical protein binding"/>
    <property type="evidence" value="ECO:0007669"/>
    <property type="project" value="UniProtKB-ARBA"/>
</dbReference>
<evidence type="ECO:0000313" key="12">
    <source>
        <dbReference type="Proteomes" id="UP000515159"/>
    </source>
</evidence>
<evidence type="ECO:0000256" key="3">
    <source>
        <dbReference type="ARBA" id="ARBA00021606"/>
    </source>
</evidence>
<dbReference type="GeneID" id="117355865"/>
<dbReference type="SUPFAM" id="SSF49472">
    <property type="entry name" value="Transthyretin (synonym: prealbumin)"/>
    <property type="match status" value="1"/>
</dbReference>
<evidence type="ECO:0000259" key="11">
    <source>
        <dbReference type="SMART" id="SM00095"/>
    </source>
</evidence>
<evidence type="ECO:0000256" key="6">
    <source>
        <dbReference type="ARBA" id="ARBA00022641"/>
    </source>
</evidence>
<protein>
    <recommendedName>
        <fullName evidence="3 10">Transthyretin</fullName>
    </recommendedName>
</protein>
<dbReference type="InterPro" id="IPR023416">
    <property type="entry name" value="Transthyretin/HIU_hydrolase_d"/>
</dbReference>
<dbReference type="Gene3D" id="2.60.40.180">
    <property type="entry name" value="Transthyretin/hydroxyisourate hydrolase domain"/>
    <property type="match status" value="1"/>
</dbReference>
<comment type="function">
    <text evidence="9">Thyroid hormone-binding protein, with a much higher binding affinity for triiodothyronine (T3) than for thyroxine (T4). Probably transports triiodothyronine from the bloodstream to the brain.</text>
</comment>
<dbReference type="OrthoDB" id="10265230at2759"/>
<dbReference type="Proteomes" id="UP000515159">
    <property type="component" value="Chromosome 2"/>
</dbReference>
<evidence type="ECO:0000256" key="2">
    <source>
        <dbReference type="ARBA" id="ARBA00007893"/>
    </source>
</evidence>
<keyword evidence="6" id="KW-0765">Sulfation</keyword>
<dbReference type="GO" id="GO:0070324">
    <property type="term" value="F:thyroid hormone binding"/>
    <property type="evidence" value="ECO:0007669"/>
    <property type="project" value="UniProtKB-UniRule"/>
</dbReference>
<proteinExistence type="inferred from homology"/>
<gene>
    <name evidence="13" type="primary">TTR</name>
</gene>
<dbReference type="PANTHER" id="PTHR10395:SF12">
    <property type="entry name" value="TRANSTHYRETIN"/>
    <property type="match status" value="1"/>
</dbReference>
<keyword evidence="5 10" id="KW-0964">Secreted</keyword>
<dbReference type="InParanoid" id="A0A6P8Q3Q4"/>
<dbReference type="SMART" id="SM00095">
    <property type="entry name" value="TR_THY"/>
    <property type="match status" value="1"/>
</dbReference>
<dbReference type="Pfam" id="PF00576">
    <property type="entry name" value="Transthyretin"/>
    <property type="match status" value="1"/>
</dbReference>
<sequence>MATHSLLLLFLLSLFCFSQAAPVDHDTHGTTDSKCPLLVKIVDNVRGVPASEIAVQGYRKAEDGSWILFASGKSTKFGEIHDLINEEQFTKGMYKFEFQTKAYWKNLGITAFYEYAQVDFTAHDPVHRHYTIALFISPFAFITTAVVSDPHE</sequence>
<comment type="similarity">
    <text evidence="2 10">Belongs to the transthyretin family.</text>
</comment>
<dbReference type="GO" id="GO:0005576">
    <property type="term" value="C:extracellular region"/>
    <property type="evidence" value="ECO:0007669"/>
    <property type="project" value="UniProtKB-SubCell"/>
</dbReference>
<dbReference type="GO" id="GO:0006144">
    <property type="term" value="P:purine nucleobase metabolic process"/>
    <property type="evidence" value="ECO:0007669"/>
    <property type="project" value="TreeGrafter"/>
</dbReference>
<evidence type="ECO:0000256" key="9">
    <source>
        <dbReference type="ARBA" id="ARBA00059381"/>
    </source>
</evidence>
<evidence type="ECO:0000256" key="1">
    <source>
        <dbReference type="ARBA" id="ARBA00004613"/>
    </source>
</evidence>
<evidence type="ECO:0000256" key="10">
    <source>
        <dbReference type="RuleBase" id="RU361269"/>
    </source>
</evidence>
<keyword evidence="7" id="KW-0372">Hormone</keyword>
<keyword evidence="12" id="KW-1185">Reference proteome</keyword>
<dbReference type="InterPro" id="IPR000895">
    <property type="entry name" value="Transthyretin/HIU_hydrolase"/>
</dbReference>
<comment type="function">
    <text evidence="10">Thyroid hormone-binding protein. Probably transports thyroxine from the bloodstream to the brain.</text>
</comment>
<dbReference type="CTD" id="7276"/>
<keyword evidence="10" id="KW-0732">Signal</keyword>
<evidence type="ECO:0000256" key="4">
    <source>
        <dbReference type="ARBA" id="ARBA00022448"/>
    </source>
</evidence>
<feature type="domain" description="Transthyretin/hydroxyisourate hydrolase" evidence="11">
    <location>
        <begin position="32"/>
        <end position="152"/>
    </location>
</feature>
<accession>A0A6P8Q3Q4</accession>
<dbReference type="RefSeq" id="XP_033790834.1">
    <property type="nucleotide sequence ID" value="XM_033934943.1"/>
</dbReference>
<reference evidence="13" key="1">
    <citation type="submission" date="2025-08" db="UniProtKB">
        <authorList>
            <consortium name="RefSeq"/>
        </authorList>
    </citation>
    <scope>IDENTIFICATION</scope>
</reference>
<feature type="signal peptide" evidence="10">
    <location>
        <begin position="1"/>
        <end position="20"/>
    </location>
</feature>
<comment type="subcellular location">
    <subcellularLocation>
        <location evidence="1 10">Secreted</location>
    </subcellularLocation>
</comment>
<organism evidence="12 13">
    <name type="scientific">Geotrypetes seraphini</name>
    <name type="common">Gaboon caecilian</name>
    <name type="synonym">Caecilia seraphini</name>
    <dbReference type="NCBI Taxonomy" id="260995"/>
    <lineage>
        <taxon>Eukaryota</taxon>
        <taxon>Metazoa</taxon>
        <taxon>Chordata</taxon>
        <taxon>Craniata</taxon>
        <taxon>Vertebrata</taxon>
        <taxon>Euteleostomi</taxon>
        <taxon>Amphibia</taxon>
        <taxon>Gymnophiona</taxon>
        <taxon>Geotrypetes</taxon>
    </lineage>
</organism>
<keyword evidence="4" id="KW-0813">Transport</keyword>
<dbReference type="FunFam" id="2.60.40.180:FF:000002">
    <property type="entry name" value="Transthyretin"/>
    <property type="match status" value="1"/>
</dbReference>
<name>A0A6P8Q3Q4_GEOSA</name>
<dbReference type="FunCoup" id="A0A6P8Q3Q4">
    <property type="interactions" value="40"/>
</dbReference>
<comment type="subunit">
    <text evidence="10">Homotetramer.</text>
</comment>
<evidence type="ECO:0000313" key="13">
    <source>
        <dbReference type="RefSeq" id="XP_033790834.1"/>
    </source>
</evidence>
<evidence type="ECO:0000256" key="7">
    <source>
        <dbReference type="ARBA" id="ARBA00022702"/>
    </source>
</evidence>
<dbReference type="PANTHER" id="PTHR10395">
    <property type="entry name" value="URICASE AND TRANSTHYRETIN-RELATED"/>
    <property type="match status" value="1"/>
</dbReference>
<keyword evidence="8 10" id="KW-0795">Thyroid hormone</keyword>